<protein>
    <submittedName>
        <fullName evidence="1">Uncharacterized protein</fullName>
    </submittedName>
</protein>
<dbReference type="RefSeq" id="WP_300953790.1">
    <property type="nucleotide sequence ID" value="NZ_JAUHJQ010000008.1"/>
</dbReference>
<comment type="caution">
    <text evidence="1">The sequence shown here is derived from an EMBL/GenBank/DDBJ whole genome shotgun (WGS) entry which is preliminary data.</text>
</comment>
<reference evidence="1" key="1">
    <citation type="submission" date="2023-06" db="EMBL/GenBank/DDBJ databases">
        <title>Draft genome sequence of Nocardioides sp. SOB77.</title>
        <authorList>
            <person name="Zhang G."/>
        </authorList>
    </citation>
    <scope>NUCLEOTIDE SEQUENCE</scope>
    <source>
        <strain evidence="1">SOB77</strain>
    </source>
</reference>
<accession>A0ABT8FJM2</accession>
<sequence length="218" mass="24012">MIAEAALHAAGPDAVLVARPTGVAHIYTGPLTPGGSVPRRCRPACGAHTRRLTVIPSSERRSSLDPSTAITVCARCSARLSRQMRDRRAEPNPVTATDYRNTYGDLTRRDLWADAVMAETLEEIEAVAHLSLVLLGHPACEQPLPVAHVETQPARTLTQLIGHIRERLADYPNRDRSEAFHALVATGYAQTRAERHQLWQDREQRIARLGINNATARP</sequence>
<evidence type="ECO:0000313" key="2">
    <source>
        <dbReference type="Proteomes" id="UP001168620"/>
    </source>
</evidence>
<proteinExistence type="predicted"/>
<gene>
    <name evidence="1" type="ORF">QWY28_17165</name>
</gene>
<dbReference type="Proteomes" id="UP001168620">
    <property type="component" value="Unassembled WGS sequence"/>
</dbReference>
<evidence type="ECO:0000313" key="1">
    <source>
        <dbReference type="EMBL" id="MDN4174695.1"/>
    </source>
</evidence>
<keyword evidence="2" id="KW-1185">Reference proteome</keyword>
<name>A0ABT8FJM2_9ACTN</name>
<organism evidence="1 2">
    <name type="scientific">Nocardioides oceani</name>
    <dbReference type="NCBI Taxonomy" id="3058369"/>
    <lineage>
        <taxon>Bacteria</taxon>
        <taxon>Bacillati</taxon>
        <taxon>Actinomycetota</taxon>
        <taxon>Actinomycetes</taxon>
        <taxon>Propionibacteriales</taxon>
        <taxon>Nocardioidaceae</taxon>
        <taxon>Nocardioides</taxon>
    </lineage>
</organism>
<dbReference type="EMBL" id="JAUHJQ010000008">
    <property type="protein sequence ID" value="MDN4174695.1"/>
    <property type="molecule type" value="Genomic_DNA"/>
</dbReference>